<dbReference type="InterPro" id="IPR019084">
    <property type="entry name" value="STM1-like_N"/>
</dbReference>
<dbReference type="GeneID" id="95978393"/>
<feature type="region of interest" description="Disordered" evidence="3">
    <location>
        <begin position="208"/>
        <end position="340"/>
    </location>
</feature>
<feature type="compositionally biased region" description="Low complexity" evidence="3">
    <location>
        <begin position="313"/>
        <end position="323"/>
    </location>
</feature>
<feature type="compositionally biased region" description="Polar residues" evidence="3">
    <location>
        <begin position="326"/>
        <end position="340"/>
    </location>
</feature>
<name>A0ABR3P328_9PEZI</name>
<keyword evidence="6" id="KW-1185">Reference proteome</keyword>
<gene>
    <name evidence="5" type="ORF">AAFC00_004693</name>
</gene>
<dbReference type="PANTHER" id="PTHR12299:SF17">
    <property type="entry name" value="AT19571P-RELATED"/>
    <property type="match status" value="1"/>
</dbReference>
<evidence type="ECO:0000313" key="5">
    <source>
        <dbReference type="EMBL" id="KAL1297113.1"/>
    </source>
</evidence>
<feature type="compositionally biased region" description="Basic and acidic residues" evidence="3">
    <location>
        <begin position="299"/>
        <end position="312"/>
    </location>
</feature>
<comment type="subcellular location">
    <subcellularLocation>
        <location evidence="1">Cytoplasm</location>
    </subcellularLocation>
</comment>
<evidence type="ECO:0000256" key="1">
    <source>
        <dbReference type="ARBA" id="ARBA00004496"/>
    </source>
</evidence>
<dbReference type="InterPro" id="IPR039764">
    <property type="entry name" value="HABP4/SERBP1-like"/>
</dbReference>
<reference evidence="5 6" key="1">
    <citation type="submission" date="2024-07" db="EMBL/GenBank/DDBJ databases">
        <title>Draft sequence of the Neodothiora populina.</title>
        <authorList>
            <person name="Drown D.D."/>
            <person name="Schuette U.S."/>
            <person name="Buechlein A.B."/>
            <person name="Rusch D.R."/>
            <person name="Winton L.W."/>
            <person name="Adams G.A."/>
        </authorList>
    </citation>
    <scope>NUCLEOTIDE SEQUENCE [LARGE SCALE GENOMIC DNA]</scope>
    <source>
        <strain evidence="5 6">CPC 39397</strain>
    </source>
</reference>
<keyword evidence="2" id="KW-0963">Cytoplasm</keyword>
<dbReference type="Pfam" id="PF09598">
    <property type="entry name" value="Stm1_N"/>
    <property type="match status" value="1"/>
</dbReference>
<dbReference type="RefSeq" id="XP_069196795.1">
    <property type="nucleotide sequence ID" value="XM_069344377.1"/>
</dbReference>
<dbReference type="Gene3D" id="6.10.140.1040">
    <property type="match status" value="1"/>
</dbReference>
<feature type="compositionally biased region" description="Basic and acidic residues" evidence="3">
    <location>
        <begin position="155"/>
        <end position="171"/>
    </location>
</feature>
<feature type="compositionally biased region" description="Basic and acidic residues" evidence="3">
    <location>
        <begin position="258"/>
        <end position="284"/>
    </location>
</feature>
<organism evidence="5 6">
    <name type="scientific">Neodothiora populina</name>
    <dbReference type="NCBI Taxonomy" id="2781224"/>
    <lineage>
        <taxon>Eukaryota</taxon>
        <taxon>Fungi</taxon>
        <taxon>Dikarya</taxon>
        <taxon>Ascomycota</taxon>
        <taxon>Pezizomycotina</taxon>
        <taxon>Dothideomycetes</taxon>
        <taxon>Dothideomycetidae</taxon>
        <taxon>Dothideales</taxon>
        <taxon>Dothioraceae</taxon>
        <taxon>Neodothiora</taxon>
    </lineage>
</organism>
<protein>
    <recommendedName>
        <fullName evidence="4">Hyaluronan/mRNA-binding protein domain-containing protein</fullName>
    </recommendedName>
</protein>
<dbReference type="Proteomes" id="UP001562354">
    <property type="component" value="Unassembled WGS sequence"/>
</dbReference>
<feature type="compositionally biased region" description="Gly residues" evidence="3">
    <location>
        <begin position="285"/>
        <end position="298"/>
    </location>
</feature>
<feature type="compositionally biased region" description="Basic and acidic residues" evidence="3">
    <location>
        <begin position="217"/>
        <end position="231"/>
    </location>
</feature>
<proteinExistence type="predicted"/>
<feature type="region of interest" description="Disordered" evidence="3">
    <location>
        <begin position="1"/>
        <end position="193"/>
    </location>
</feature>
<dbReference type="SMART" id="SM01233">
    <property type="entry name" value="HABP4_PAI-RBP1"/>
    <property type="match status" value="1"/>
</dbReference>
<dbReference type="EMBL" id="JBFMKM010000016">
    <property type="protein sequence ID" value="KAL1297113.1"/>
    <property type="molecule type" value="Genomic_DNA"/>
</dbReference>
<dbReference type="PANTHER" id="PTHR12299">
    <property type="entry name" value="HYALURONIC ACID-BINDING PROTEIN 4"/>
    <property type="match status" value="1"/>
</dbReference>
<comment type="caution">
    <text evidence="5">The sequence shown here is derived from an EMBL/GenBank/DDBJ whole genome shotgun (WGS) entry which is preliminary data.</text>
</comment>
<evidence type="ECO:0000259" key="4">
    <source>
        <dbReference type="SMART" id="SM01233"/>
    </source>
</evidence>
<evidence type="ECO:0000256" key="2">
    <source>
        <dbReference type="ARBA" id="ARBA00022490"/>
    </source>
</evidence>
<evidence type="ECO:0000256" key="3">
    <source>
        <dbReference type="SAM" id="MobiDB-lite"/>
    </source>
</evidence>
<feature type="domain" description="Hyaluronan/mRNA-binding protein" evidence="4">
    <location>
        <begin position="121"/>
        <end position="224"/>
    </location>
</feature>
<feature type="compositionally biased region" description="Basic and acidic residues" evidence="3">
    <location>
        <begin position="123"/>
        <end position="141"/>
    </location>
</feature>
<accession>A0ABR3P328</accession>
<evidence type="ECO:0000313" key="6">
    <source>
        <dbReference type="Proteomes" id="UP001562354"/>
    </source>
</evidence>
<feature type="compositionally biased region" description="Basic and acidic residues" evidence="3">
    <location>
        <begin position="183"/>
        <end position="193"/>
    </location>
</feature>
<sequence length="340" mass="36002">MSNSLVSKNLYELLGNDPELDPNRPADPPVKVVDKPAPRAGKRNGTTEAPVRDSAAAPARGGRKEAFTGSEQAIRDKTAGSYNNRSKPTDDGLRSDRHRHRAENSESRGRGGRGGRGGQGRAPRTDRHDRTGVAHAGDKQAAHAWGGETGDAEFADEKAGLADARAEEKEGVVATDSTPVDADGEKVPELEDNTKSYEQYLAEQLEKKAALNAGPLEPRKANEGSSKKFPEGKAFTRNAEEAFIEGTAGKAQRHRERKAKEVVDVDLSWKEEAAGGDRGADRGAPRGGRGGRGRGGPRGGDRGDRGNRRGGDRPAAPRGPAARTGPSPNVTSAQDFPSLS</sequence>
<dbReference type="InterPro" id="IPR006861">
    <property type="entry name" value="HABP4_PAIRBP1-bd"/>
</dbReference>